<evidence type="ECO:0000256" key="1">
    <source>
        <dbReference type="ARBA" id="ARBA00007754"/>
    </source>
</evidence>
<dbReference type="RefSeq" id="WP_377489173.1">
    <property type="nucleotide sequence ID" value="NZ_JBHMDO010000003.1"/>
</dbReference>
<keyword evidence="3 4" id="KW-0326">Glycosidase</keyword>
<name>A0ABV5KKF8_9BACL</name>
<evidence type="ECO:0000313" key="8">
    <source>
        <dbReference type="EMBL" id="MFB9324738.1"/>
    </source>
</evidence>
<dbReference type="PANTHER" id="PTHR40079">
    <property type="entry name" value="MANNAN ENDO-1,4-BETA-MANNOSIDASE E-RELATED"/>
    <property type="match status" value="1"/>
</dbReference>
<dbReference type="Pfam" id="PF02156">
    <property type="entry name" value="Glyco_hydro_26"/>
    <property type="match status" value="1"/>
</dbReference>
<reference evidence="8 9" key="1">
    <citation type="submission" date="2024-09" db="EMBL/GenBank/DDBJ databases">
        <authorList>
            <person name="Sun Q."/>
            <person name="Mori K."/>
        </authorList>
    </citation>
    <scope>NUCLEOTIDE SEQUENCE [LARGE SCALE GENOMIC DNA]</scope>
    <source>
        <strain evidence="8 9">TISTR 2452</strain>
    </source>
</reference>
<evidence type="ECO:0000256" key="4">
    <source>
        <dbReference type="PROSITE-ProRule" id="PRU01100"/>
    </source>
</evidence>
<dbReference type="InterPro" id="IPR022790">
    <property type="entry name" value="GH26_dom"/>
</dbReference>
<feature type="domain" description="F5/8 type C" evidence="6">
    <location>
        <begin position="326"/>
        <end position="461"/>
    </location>
</feature>
<evidence type="ECO:0000259" key="6">
    <source>
        <dbReference type="PROSITE" id="PS50022"/>
    </source>
</evidence>
<dbReference type="Pfam" id="PF00754">
    <property type="entry name" value="F5_F8_type_C"/>
    <property type="match status" value="1"/>
</dbReference>
<dbReference type="PANTHER" id="PTHR40079:SF4">
    <property type="entry name" value="GH26 DOMAIN-CONTAINING PROTEIN-RELATED"/>
    <property type="match status" value="1"/>
</dbReference>
<dbReference type="InterPro" id="IPR017853">
    <property type="entry name" value="GH"/>
</dbReference>
<dbReference type="EMBL" id="JBHMDO010000003">
    <property type="protein sequence ID" value="MFB9324738.1"/>
    <property type="molecule type" value="Genomic_DNA"/>
</dbReference>
<accession>A0ABV5KKF8</accession>
<dbReference type="PRINTS" id="PR00739">
    <property type="entry name" value="GLHYDRLASE26"/>
</dbReference>
<dbReference type="PROSITE" id="PS50022">
    <property type="entry name" value="FA58C_3"/>
    <property type="match status" value="1"/>
</dbReference>
<evidence type="ECO:0000256" key="3">
    <source>
        <dbReference type="ARBA" id="ARBA00023295"/>
    </source>
</evidence>
<keyword evidence="5" id="KW-0732">Signal</keyword>
<feature type="active site" description="Nucleophile" evidence="4">
    <location>
        <position position="281"/>
    </location>
</feature>
<evidence type="ECO:0000256" key="5">
    <source>
        <dbReference type="SAM" id="SignalP"/>
    </source>
</evidence>
<comment type="caution">
    <text evidence="8">The sequence shown here is derived from an EMBL/GenBank/DDBJ whole genome shotgun (WGS) entry which is preliminary data.</text>
</comment>
<dbReference type="PROSITE" id="PS51764">
    <property type="entry name" value="GH26"/>
    <property type="match status" value="1"/>
</dbReference>
<dbReference type="Gene3D" id="3.20.20.80">
    <property type="entry name" value="Glycosidases"/>
    <property type="match status" value="1"/>
</dbReference>
<feature type="signal peptide" evidence="5">
    <location>
        <begin position="1"/>
        <end position="26"/>
    </location>
</feature>
<dbReference type="InterPro" id="IPR000421">
    <property type="entry name" value="FA58C"/>
</dbReference>
<feature type="chain" id="PRO_5045612070" evidence="5">
    <location>
        <begin position="27"/>
        <end position="461"/>
    </location>
</feature>
<proteinExistence type="inferred from homology"/>
<evidence type="ECO:0000259" key="7">
    <source>
        <dbReference type="PROSITE" id="PS51764"/>
    </source>
</evidence>
<dbReference type="InterPro" id="IPR008979">
    <property type="entry name" value="Galactose-bd-like_sf"/>
</dbReference>
<feature type="domain" description="GH26" evidence="7">
    <location>
        <begin position="36"/>
        <end position="336"/>
    </location>
</feature>
<dbReference type="Proteomes" id="UP001589747">
    <property type="component" value="Unassembled WGS sequence"/>
</dbReference>
<evidence type="ECO:0000256" key="2">
    <source>
        <dbReference type="ARBA" id="ARBA00022801"/>
    </source>
</evidence>
<dbReference type="SUPFAM" id="SSF51445">
    <property type="entry name" value="(Trans)glycosidases"/>
    <property type="match status" value="1"/>
</dbReference>
<dbReference type="GO" id="GO:0016787">
    <property type="term" value="F:hydrolase activity"/>
    <property type="evidence" value="ECO:0007669"/>
    <property type="project" value="UniProtKB-KW"/>
</dbReference>
<sequence>MKKSMLYVLAVLIAFSGAMVSKTGYAATPVNSNLSSQARQVLNYIESISGTSTLTGQHDKPGAPTSSFNQAKTITGQYPALWGSDMGFTSSGLDTMYNRQGVVNEAKSKRAAKSLVTLTWHMCRPDQAAPCSWDGNVYNAPLSSQQWNDIVTPGTSLYNQFIARIDEAVPYLQQLRDANVPVLWRPFHEMNGSWFWWGGNAANSKKLYQIMYNRFVQTHGLSNLIWVWNVDRPSNGAPANYYPGSSYVDILSMDIYSGDFNPSYYNTMVSLAAGKPIALGEVGDLPTPTQLNAQPKWAYFMGWTEHLTGSNTNAEIQTTYWDYRMITQNEVNVSRENAAYNRPAYASSTESASYPASFAFDANGGTRWASAWNPQEWIYVDLGATRSISGVRLAWEAAYAKKYQIQVSNDQSNWTTVYTNENGTGGENNIAFPATTARYVKMFAYERATTYGYSLWEFEVY</sequence>
<keyword evidence="2 4" id="KW-0378">Hydrolase</keyword>
<dbReference type="InterPro" id="IPR000805">
    <property type="entry name" value="Glyco_hydro_26"/>
</dbReference>
<keyword evidence="9" id="KW-1185">Reference proteome</keyword>
<feature type="active site" description="Proton donor" evidence="4">
    <location>
        <position position="189"/>
    </location>
</feature>
<protein>
    <submittedName>
        <fullName evidence="8">Glycosyl hydrolase</fullName>
    </submittedName>
</protein>
<evidence type="ECO:0000313" key="9">
    <source>
        <dbReference type="Proteomes" id="UP001589747"/>
    </source>
</evidence>
<gene>
    <name evidence="8" type="ORF">ACFFSY_02135</name>
</gene>
<organism evidence="8 9">
    <name type="scientific">Paenibacillus aurantiacus</name>
    <dbReference type="NCBI Taxonomy" id="1936118"/>
    <lineage>
        <taxon>Bacteria</taxon>
        <taxon>Bacillati</taxon>
        <taxon>Bacillota</taxon>
        <taxon>Bacilli</taxon>
        <taxon>Bacillales</taxon>
        <taxon>Paenibacillaceae</taxon>
        <taxon>Paenibacillus</taxon>
    </lineage>
</organism>
<comment type="similarity">
    <text evidence="1 4">Belongs to the glycosyl hydrolase 26 family.</text>
</comment>
<dbReference type="SUPFAM" id="SSF49785">
    <property type="entry name" value="Galactose-binding domain-like"/>
    <property type="match status" value="1"/>
</dbReference>
<dbReference type="Gene3D" id="2.60.120.260">
    <property type="entry name" value="Galactose-binding domain-like"/>
    <property type="match status" value="1"/>
</dbReference>